<dbReference type="AlphaFoldDB" id="A0A8T0GG59"/>
<dbReference type="InterPro" id="IPR041534">
    <property type="entry name" value="EF-hand_13"/>
</dbReference>
<sequence>MLRADGATRIFSVLRQQDKNYLTQEDFRPVLRELLLTHHGLEFLHDTPEFQERYAETVIFRIFYHCNKAGNGQLQHREIRRSNLLAALQQVDAEEDINKVLT</sequence>
<dbReference type="Pfam" id="PF17958">
    <property type="entry name" value="EF-hand_13"/>
    <property type="match status" value="1"/>
</dbReference>
<keyword evidence="4" id="KW-1185">Reference proteome</keyword>
<gene>
    <name evidence="3" type="ORF">KC19_11G118600</name>
</gene>
<dbReference type="PANTHER" id="PTHR14095:SF0">
    <property type="entry name" value="MIP22305P"/>
    <property type="match status" value="1"/>
</dbReference>
<evidence type="ECO:0000259" key="2">
    <source>
        <dbReference type="Pfam" id="PF17958"/>
    </source>
</evidence>
<comment type="caution">
    <text evidence="3">The sequence shown here is derived from an EMBL/GenBank/DDBJ whole genome shotgun (WGS) entry which is preliminary data.</text>
</comment>
<dbReference type="PANTHER" id="PTHR14095">
    <property type="entry name" value="PHOSPHATASE 2A REGULATORY SUBUNIT-RELATED"/>
    <property type="match status" value="1"/>
</dbReference>
<dbReference type="Proteomes" id="UP000822688">
    <property type="component" value="Chromosome 11"/>
</dbReference>
<feature type="domain" description="PP2A regulatory subunit B'' EF-hand" evidence="2">
    <location>
        <begin position="5"/>
        <end position="94"/>
    </location>
</feature>
<keyword evidence="1" id="KW-0479">Metal-binding</keyword>
<dbReference type="EMBL" id="CM026432">
    <property type="protein sequence ID" value="KAG0557304.1"/>
    <property type="molecule type" value="Genomic_DNA"/>
</dbReference>
<dbReference type="GO" id="GO:0000159">
    <property type="term" value="C:protein phosphatase type 2A complex"/>
    <property type="evidence" value="ECO:0007669"/>
    <property type="project" value="TreeGrafter"/>
</dbReference>
<proteinExistence type="predicted"/>
<evidence type="ECO:0000256" key="1">
    <source>
        <dbReference type="ARBA" id="ARBA00022723"/>
    </source>
</evidence>
<dbReference type="InterPro" id="IPR011992">
    <property type="entry name" value="EF-hand-dom_pair"/>
</dbReference>
<dbReference type="GO" id="GO:0019888">
    <property type="term" value="F:protein phosphatase regulator activity"/>
    <property type="evidence" value="ECO:0007669"/>
    <property type="project" value="TreeGrafter"/>
</dbReference>
<reference evidence="3 4" key="1">
    <citation type="submission" date="2020-06" db="EMBL/GenBank/DDBJ databases">
        <title>WGS assembly of Ceratodon purpureus strain R40.</title>
        <authorList>
            <person name="Carey S.B."/>
            <person name="Jenkins J."/>
            <person name="Shu S."/>
            <person name="Lovell J.T."/>
            <person name="Sreedasyam A."/>
            <person name="Maumus F."/>
            <person name="Tiley G.P."/>
            <person name="Fernandez-Pozo N."/>
            <person name="Barry K."/>
            <person name="Chen C."/>
            <person name="Wang M."/>
            <person name="Lipzen A."/>
            <person name="Daum C."/>
            <person name="Saski C.A."/>
            <person name="Payton A.C."/>
            <person name="Mcbreen J.C."/>
            <person name="Conrad R.E."/>
            <person name="Kollar L.M."/>
            <person name="Olsson S."/>
            <person name="Huttunen S."/>
            <person name="Landis J.B."/>
            <person name="Wickett N.J."/>
            <person name="Johnson M.G."/>
            <person name="Rensing S.A."/>
            <person name="Grimwood J."/>
            <person name="Schmutz J."/>
            <person name="Mcdaniel S.F."/>
        </authorList>
    </citation>
    <scope>NUCLEOTIDE SEQUENCE [LARGE SCALE GENOMIC DNA]</scope>
    <source>
        <strain evidence="3 4">R40</strain>
    </source>
</reference>
<protein>
    <recommendedName>
        <fullName evidence="2">PP2A regulatory subunit B'' EF-hand domain-containing protein</fullName>
    </recommendedName>
</protein>
<dbReference type="FunFam" id="1.10.238.220:FF:000003">
    <property type="entry name" value="Phosphoprotein phosphatase 2A regulatory subunit"/>
    <property type="match status" value="1"/>
</dbReference>
<dbReference type="Gene3D" id="1.10.238.220">
    <property type="match status" value="1"/>
</dbReference>
<evidence type="ECO:0000313" key="3">
    <source>
        <dbReference type="EMBL" id="KAG0557304.1"/>
    </source>
</evidence>
<evidence type="ECO:0000313" key="4">
    <source>
        <dbReference type="Proteomes" id="UP000822688"/>
    </source>
</evidence>
<organism evidence="3 4">
    <name type="scientific">Ceratodon purpureus</name>
    <name type="common">Fire moss</name>
    <name type="synonym">Dicranum purpureum</name>
    <dbReference type="NCBI Taxonomy" id="3225"/>
    <lineage>
        <taxon>Eukaryota</taxon>
        <taxon>Viridiplantae</taxon>
        <taxon>Streptophyta</taxon>
        <taxon>Embryophyta</taxon>
        <taxon>Bryophyta</taxon>
        <taxon>Bryophytina</taxon>
        <taxon>Bryopsida</taxon>
        <taxon>Dicranidae</taxon>
        <taxon>Pseudoditrichales</taxon>
        <taxon>Ditrichaceae</taxon>
        <taxon>Ceratodon</taxon>
    </lineage>
</organism>
<dbReference type="GO" id="GO:0046872">
    <property type="term" value="F:metal ion binding"/>
    <property type="evidence" value="ECO:0007669"/>
    <property type="project" value="UniProtKB-KW"/>
</dbReference>
<dbReference type="SUPFAM" id="SSF47473">
    <property type="entry name" value="EF-hand"/>
    <property type="match status" value="1"/>
</dbReference>
<name>A0A8T0GG59_CERPU</name>
<accession>A0A8T0GG59</accession>